<gene>
    <name evidence="1" type="ORF">JCM19232_3241</name>
</gene>
<dbReference type="EMBL" id="BBSA01000015">
    <property type="protein sequence ID" value="GAM64948.1"/>
    <property type="molecule type" value="Genomic_DNA"/>
</dbReference>
<dbReference type="Gene3D" id="3.40.190.290">
    <property type="match status" value="1"/>
</dbReference>
<organism evidence="1 2">
    <name type="scientific">Vibrio ishigakensis</name>
    <dbReference type="NCBI Taxonomy" id="1481914"/>
    <lineage>
        <taxon>Bacteria</taxon>
        <taxon>Pseudomonadati</taxon>
        <taxon>Pseudomonadota</taxon>
        <taxon>Gammaproteobacteria</taxon>
        <taxon>Vibrionales</taxon>
        <taxon>Vibrionaceae</taxon>
        <taxon>Vibrio</taxon>
    </lineage>
</organism>
<protein>
    <submittedName>
        <fullName evidence="1">Uncharacterized protein</fullName>
    </submittedName>
</protein>
<reference evidence="1 2" key="2">
    <citation type="submission" date="2015-01" db="EMBL/GenBank/DDBJ databases">
        <authorList>
            <consortium name="NBRP consortium"/>
            <person name="Sawabe T."/>
            <person name="Meirelles P."/>
            <person name="Feng G."/>
            <person name="Sayaka M."/>
            <person name="Hattori M."/>
            <person name="Ohkuma M."/>
        </authorList>
    </citation>
    <scope>NUCLEOTIDE SEQUENCE [LARGE SCALE GENOMIC DNA]</scope>
    <source>
        <strain evidence="1 2">JCM19232</strain>
    </source>
</reference>
<name>A0A0B8PPA9_9VIBR</name>
<evidence type="ECO:0000313" key="1">
    <source>
        <dbReference type="EMBL" id="GAM64948.1"/>
    </source>
</evidence>
<comment type="caution">
    <text evidence="1">The sequence shown here is derived from an EMBL/GenBank/DDBJ whole genome shotgun (WGS) entry which is preliminary data.</text>
</comment>
<reference evidence="1 2" key="1">
    <citation type="submission" date="2015-01" db="EMBL/GenBank/DDBJ databases">
        <title>Vibrio sp. C5 JCM 19232 whole genome shotgun sequence.</title>
        <authorList>
            <person name="Sawabe T."/>
            <person name="Meirelles P."/>
            <person name="Feng G."/>
            <person name="Sayaka M."/>
            <person name="Hattori M."/>
            <person name="Ohkuma M."/>
        </authorList>
    </citation>
    <scope>NUCLEOTIDE SEQUENCE [LARGE SCALE GENOMIC DNA]</scope>
    <source>
        <strain evidence="1 2">JCM19232</strain>
    </source>
</reference>
<proteinExistence type="predicted"/>
<dbReference type="AlphaFoldDB" id="A0A0B8PPA9"/>
<evidence type="ECO:0000313" key="2">
    <source>
        <dbReference type="Proteomes" id="UP000031670"/>
    </source>
</evidence>
<dbReference type="SUPFAM" id="SSF53850">
    <property type="entry name" value="Periplasmic binding protein-like II"/>
    <property type="match status" value="1"/>
</dbReference>
<accession>A0A0B8PPA9</accession>
<sequence length="55" mass="6512">MFDDELERGEIVPIMQPFWGESIPVWLYYSSREFLPTRVRALIDFLVANIHKVVS</sequence>
<dbReference type="Proteomes" id="UP000031670">
    <property type="component" value="Unassembled WGS sequence"/>
</dbReference>